<protein>
    <submittedName>
        <fullName evidence="12">Site-specific tyrosine recombinase XerS</fullName>
    </submittedName>
</protein>
<dbReference type="InterPro" id="IPR050090">
    <property type="entry name" value="Tyrosine_recombinase_XerCD"/>
</dbReference>
<dbReference type="Pfam" id="PF00589">
    <property type="entry name" value="Phage_integrase"/>
    <property type="match status" value="1"/>
</dbReference>
<dbReference type="InterPro" id="IPR002104">
    <property type="entry name" value="Integrase_catalytic"/>
</dbReference>
<dbReference type="Gene3D" id="1.10.443.10">
    <property type="entry name" value="Intergrase catalytic core"/>
    <property type="match status" value="1"/>
</dbReference>
<evidence type="ECO:0000256" key="2">
    <source>
        <dbReference type="ARBA" id="ARBA00022490"/>
    </source>
</evidence>
<evidence type="ECO:0000259" key="10">
    <source>
        <dbReference type="PROSITE" id="PS51898"/>
    </source>
</evidence>
<evidence type="ECO:0000256" key="4">
    <source>
        <dbReference type="ARBA" id="ARBA00022829"/>
    </source>
</evidence>
<dbReference type="GO" id="GO:0015074">
    <property type="term" value="P:DNA integration"/>
    <property type="evidence" value="ECO:0007669"/>
    <property type="project" value="UniProtKB-KW"/>
</dbReference>
<dbReference type="PANTHER" id="PTHR30349">
    <property type="entry name" value="PHAGE INTEGRASE-RELATED"/>
    <property type="match status" value="1"/>
</dbReference>
<dbReference type="PROSITE" id="PS51900">
    <property type="entry name" value="CB"/>
    <property type="match status" value="1"/>
</dbReference>
<dbReference type="CDD" id="cd00397">
    <property type="entry name" value="DNA_BRE_C"/>
    <property type="match status" value="1"/>
</dbReference>
<dbReference type="InterPro" id="IPR044068">
    <property type="entry name" value="CB"/>
</dbReference>
<evidence type="ECO:0000256" key="5">
    <source>
        <dbReference type="ARBA" id="ARBA00022908"/>
    </source>
</evidence>
<dbReference type="GO" id="GO:0007059">
    <property type="term" value="P:chromosome segregation"/>
    <property type="evidence" value="ECO:0007669"/>
    <property type="project" value="UniProtKB-KW"/>
</dbReference>
<keyword evidence="5" id="KW-0229">DNA integration</keyword>
<dbReference type="GO" id="GO:0005737">
    <property type="term" value="C:cytoplasm"/>
    <property type="evidence" value="ECO:0007669"/>
    <property type="project" value="UniProtKB-SubCell"/>
</dbReference>
<evidence type="ECO:0000256" key="3">
    <source>
        <dbReference type="ARBA" id="ARBA00022618"/>
    </source>
</evidence>
<keyword evidence="2" id="KW-0963">Cytoplasm</keyword>
<accession>D4YUB5</accession>
<feature type="domain" description="Core-binding (CB)" evidence="11">
    <location>
        <begin position="4"/>
        <end position="124"/>
    </location>
</feature>
<dbReference type="GO" id="GO:0003677">
    <property type="term" value="F:DNA binding"/>
    <property type="evidence" value="ECO:0007669"/>
    <property type="project" value="UniProtKB-UniRule"/>
</dbReference>
<dbReference type="SUPFAM" id="SSF56349">
    <property type="entry name" value="DNA breaking-rejoining enzymes"/>
    <property type="match status" value="1"/>
</dbReference>
<dbReference type="InterPro" id="IPR013762">
    <property type="entry name" value="Integrase-like_cat_sf"/>
</dbReference>
<evidence type="ECO:0000256" key="9">
    <source>
        <dbReference type="PROSITE-ProRule" id="PRU01248"/>
    </source>
</evidence>
<dbReference type="OrthoDB" id="283809at2"/>
<evidence type="ECO:0000256" key="7">
    <source>
        <dbReference type="ARBA" id="ARBA00023172"/>
    </source>
</evidence>
<dbReference type="InterPro" id="IPR011010">
    <property type="entry name" value="DNA_brk_join_enz"/>
</dbReference>
<keyword evidence="3" id="KW-0132">Cell division</keyword>
<dbReference type="PATRIC" id="fig|585524.9.peg.289"/>
<evidence type="ECO:0000256" key="6">
    <source>
        <dbReference type="ARBA" id="ARBA00023125"/>
    </source>
</evidence>
<dbReference type="PANTHER" id="PTHR30349:SF77">
    <property type="entry name" value="TYROSINE RECOMBINASE XERC"/>
    <property type="match status" value="1"/>
</dbReference>
<dbReference type="GO" id="GO:0006310">
    <property type="term" value="P:DNA recombination"/>
    <property type="evidence" value="ECO:0007669"/>
    <property type="project" value="UniProtKB-KW"/>
</dbReference>
<gene>
    <name evidence="12" type="primary">xerS</name>
    <name evidence="12" type="ORF">HMPREF0493_1126</name>
</gene>
<dbReference type="Proteomes" id="UP000004069">
    <property type="component" value="Unassembled WGS sequence"/>
</dbReference>
<dbReference type="AlphaFoldDB" id="D4YUB5"/>
<feature type="domain" description="Tyr recombinase" evidence="10">
    <location>
        <begin position="170"/>
        <end position="361"/>
    </location>
</feature>
<comment type="subcellular location">
    <subcellularLocation>
        <location evidence="1">Cytoplasm</location>
    </subcellularLocation>
</comment>
<evidence type="ECO:0000259" key="11">
    <source>
        <dbReference type="PROSITE" id="PS51900"/>
    </source>
</evidence>
<dbReference type="NCBIfam" id="NF003462">
    <property type="entry name" value="PRK05084.1"/>
    <property type="match status" value="1"/>
</dbReference>
<dbReference type="EMBL" id="ADNY01000042">
    <property type="protein sequence ID" value="EFG55261.1"/>
    <property type="molecule type" value="Genomic_DNA"/>
</dbReference>
<keyword evidence="4" id="KW-0159">Chromosome partition</keyword>
<dbReference type="eggNOG" id="COG4974">
    <property type="taxonomic scope" value="Bacteria"/>
</dbReference>
<sequence>MDSKQYARLIDKELQDLPTYVFYYTQQPNLAVTTVYQYLTEFRRFFDWLRETPADFEHPDQGTISNAKSNKDIELSTLEHLQASQIQMFLKELSFRQNKQSTRDSKKTINRTINALRSLFHYLTVTADLNNGEPYFYRNVMLKVPLVKGSKESISYRNAKFSPMLYTGEKKHEWLDFISNQYEHTLSSRARSSFLFNKERDLAVIAMLLGSGIRVSELARLNLKDLNLRDRSILVIRKGNKKDAPLIADWAMPYIKSYLDIREKRYQPAKNEQALFLTKYAGHAKRIATNTVERFVGKYSEAFPDGNRTTPHKLRHSLGTELYDESKDVMVVASQLGHTGISATDQYIQQSQVDKQRKELNKTD</sequence>
<dbReference type="Gene3D" id="1.10.150.130">
    <property type="match status" value="1"/>
</dbReference>
<keyword evidence="7" id="KW-0233">DNA recombination</keyword>
<reference evidence="12 13" key="1">
    <citation type="submission" date="2010-04" db="EMBL/GenBank/DDBJ databases">
        <authorList>
            <person name="Muzny D."/>
            <person name="Qin X."/>
            <person name="Deng J."/>
            <person name="Jiang H."/>
            <person name="Liu Y."/>
            <person name="Qu J."/>
            <person name="Song X.-Z."/>
            <person name="Zhang L."/>
            <person name="Thornton R."/>
            <person name="Coyle M."/>
            <person name="Francisco L."/>
            <person name="Jackson L."/>
            <person name="Javaid M."/>
            <person name="Korchina V."/>
            <person name="Kovar C."/>
            <person name="Mata R."/>
            <person name="Mathew T."/>
            <person name="Ngo R."/>
            <person name="Nguyen L."/>
            <person name="Nguyen N."/>
            <person name="Okwuonu G."/>
            <person name="Ongeri F."/>
            <person name="Pham C."/>
            <person name="Simmons D."/>
            <person name="Wilczek-Boney K."/>
            <person name="Hale W."/>
            <person name="Jakkamsetti A."/>
            <person name="Pham P."/>
            <person name="Ruth R."/>
            <person name="San Lucas F."/>
            <person name="Warren J."/>
            <person name="Zhang J."/>
            <person name="Zhao Z."/>
            <person name="Zhou C."/>
            <person name="Zhu D."/>
            <person name="Lee S."/>
            <person name="Bess C."/>
            <person name="Blankenburg K."/>
            <person name="Forbes L."/>
            <person name="Fu Q."/>
            <person name="Gubbala S."/>
            <person name="Hirani K."/>
            <person name="Jayaseelan J.C."/>
            <person name="Lara F."/>
            <person name="Munidasa M."/>
            <person name="Palculict T."/>
            <person name="Patil S."/>
            <person name="Pu L.-L."/>
            <person name="Saada N."/>
            <person name="Tang L."/>
            <person name="Weissenberger G."/>
            <person name="Zhu Y."/>
            <person name="Hemphill L."/>
            <person name="Shang Y."/>
            <person name="Youmans B."/>
            <person name="Ayvaz T."/>
            <person name="Ross M."/>
            <person name="Santibanez J."/>
            <person name="Aqrawi P."/>
            <person name="Gross S."/>
            <person name="Joshi V."/>
            <person name="Fowler G."/>
            <person name="Nazareth L."/>
            <person name="Reid J."/>
            <person name="Worley K."/>
            <person name="Petrosino J."/>
            <person name="Highlander S."/>
            <person name="Gibbs R."/>
        </authorList>
    </citation>
    <scope>NUCLEOTIDE SEQUENCE [LARGE SCALE GENOMIC DNA]</scope>
    <source>
        <strain evidence="12 13">DSM 11664</strain>
    </source>
</reference>
<dbReference type="RefSeq" id="WP_006352277.1">
    <property type="nucleotide sequence ID" value="NZ_ADNY01000042.1"/>
</dbReference>
<keyword evidence="13" id="KW-1185">Reference proteome</keyword>
<evidence type="ECO:0000256" key="1">
    <source>
        <dbReference type="ARBA" id="ARBA00004496"/>
    </source>
</evidence>
<name>D4YUB5_9LACO</name>
<dbReference type="PROSITE" id="PS51898">
    <property type="entry name" value="TYR_RECOMBINASE"/>
    <property type="match status" value="1"/>
</dbReference>
<evidence type="ECO:0000313" key="13">
    <source>
        <dbReference type="Proteomes" id="UP000004069"/>
    </source>
</evidence>
<proteinExistence type="predicted"/>
<evidence type="ECO:0000256" key="8">
    <source>
        <dbReference type="ARBA" id="ARBA00023306"/>
    </source>
</evidence>
<keyword evidence="6 9" id="KW-0238">DNA-binding</keyword>
<comment type="caution">
    <text evidence="12">The sequence shown here is derived from an EMBL/GenBank/DDBJ whole genome shotgun (WGS) entry which is preliminary data.</text>
</comment>
<keyword evidence="8" id="KW-0131">Cell cycle</keyword>
<evidence type="ECO:0000313" key="12">
    <source>
        <dbReference type="EMBL" id="EFG55261.1"/>
    </source>
</evidence>
<dbReference type="GO" id="GO:0051301">
    <property type="term" value="P:cell division"/>
    <property type="evidence" value="ECO:0007669"/>
    <property type="project" value="UniProtKB-KW"/>
</dbReference>
<organism evidence="12 13">
    <name type="scientific">Lactobacillus amylolyticus DSM 11664</name>
    <dbReference type="NCBI Taxonomy" id="585524"/>
    <lineage>
        <taxon>Bacteria</taxon>
        <taxon>Bacillati</taxon>
        <taxon>Bacillota</taxon>
        <taxon>Bacilli</taxon>
        <taxon>Lactobacillales</taxon>
        <taxon>Lactobacillaceae</taxon>
        <taxon>Lactobacillus</taxon>
    </lineage>
</organism>
<dbReference type="InterPro" id="IPR010998">
    <property type="entry name" value="Integrase_recombinase_N"/>
</dbReference>